<gene>
    <name evidence="2" type="ORF">C8N24_6372</name>
</gene>
<protein>
    <submittedName>
        <fullName evidence="2">Uncharacterized protein</fullName>
    </submittedName>
</protein>
<comment type="caution">
    <text evidence="2">The sequence shown here is derived from an EMBL/GenBank/DDBJ whole genome shotgun (WGS) entry which is preliminary data.</text>
</comment>
<feature type="signal peptide" evidence="1">
    <location>
        <begin position="1"/>
        <end position="28"/>
    </location>
</feature>
<reference evidence="2 3" key="1">
    <citation type="submission" date="2018-10" db="EMBL/GenBank/DDBJ databases">
        <title>Genomic Encyclopedia of Archaeal and Bacterial Type Strains, Phase II (KMG-II): from individual species to whole genera.</title>
        <authorList>
            <person name="Goeker M."/>
        </authorList>
    </citation>
    <scope>NUCLEOTIDE SEQUENCE [LARGE SCALE GENOMIC DNA]</scope>
    <source>
        <strain evidence="2 3">DSM 14954</strain>
    </source>
</reference>
<dbReference type="EMBL" id="RBIL01000002">
    <property type="protein sequence ID" value="RKQ88330.1"/>
    <property type="molecule type" value="Genomic_DNA"/>
</dbReference>
<evidence type="ECO:0000256" key="1">
    <source>
        <dbReference type="SAM" id="SignalP"/>
    </source>
</evidence>
<name>A0A660L9V1_9ACTN</name>
<sequence>MSAVLRRTFALLALPIVATIAVSGPASAATTLPQAGANHTVLVGPAATSQGIIMRDGGVCDPIRHMGC</sequence>
<evidence type="ECO:0000313" key="2">
    <source>
        <dbReference type="EMBL" id="RKQ88330.1"/>
    </source>
</evidence>
<organism evidence="2 3">
    <name type="scientific">Solirubrobacter pauli</name>
    <dbReference type="NCBI Taxonomy" id="166793"/>
    <lineage>
        <taxon>Bacteria</taxon>
        <taxon>Bacillati</taxon>
        <taxon>Actinomycetota</taxon>
        <taxon>Thermoleophilia</taxon>
        <taxon>Solirubrobacterales</taxon>
        <taxon>Solirubrobacteraceae</taxon>
        <taxon>Solirubrobacter</taxon>
    </lineage>
</organism>
<keyword evidence="3" id="KW-1185">Reference proteome</keyword>
<proteinExistence type="predicted"/>
<evidence type="ECO:0000313" key="3">
    <source>
        <dbReference type="Proteomes" id="UP000278962"/>
    </source>
</evidence>
<accession>A0A660L9V1</accession>
<dbReference type="Proteomes" id="UP000278962">
    <property type="component" value="Unassembled WGS sequence"/>
</dbReference>
<dbReference type="AlphaFoldDB" id="A0A660L9V1"/>
<feature type="chain" id="PRO_5024881590" evidence="1">
    <location>
        <begin position="29"/>
        <end position="68"/>
    </location>
</feature>
<dbReference type="RefSeq" id="WP_121257756.1">
    <property type="nucleotide sequence ID" value="NZ_RBIL01000002.1"/>
</dbReference>
<keyword evidence="1" id="KW-0732">Signal</keyword>